<sequence length="43" mass="4626">MPTFTVTTTLDGHALNEAGRQGPIPPAGRSRRMGSRQGRYARG</sequence>
<name>A0A382QW88_9ZZZZ</name>
<gene>
    <name evidence="2" type="ORF">METZ01_LOCUS342627</name>
</gene>
<feature type="compositionally biased region" description="Basic residues" evidence="1">
    <location>
        <begin position="29"/>
        <end position="43"/>
    </location>
</feature>
<feature type="compositionally biased region" description="Polar residues" evidence="1">
    <location>
        <begin position="1"/>
        <end position="10"/>
    </location>
</feature>
<dbReference type="AlphaFoldDB" id="A0A382QW88"/>
<reference evidence="2" key="1">
    <citation type="submission" date="2018-05" db="EMBL/GenBank/DDBJ databases">
        <authorList>
            <person name="Lanie J.A."/>
            <person name="Ng W.-L."/>
            <person name="Kazmierczak K.M."/>
            <person name="Andrzejewski T.M."/>
            <person name="Davidsen T.M."/>
            <person name="Wayne K.J."/>
            <person name="Tettelin H."/>
            <person name="Glass J.I."/>
            <person name="Rusch D."/>
            <person name="Podicherti R."/>
            <person name="Tsui H.-C.T."/>
            <person name="Winkler M.E."/>
        </authorList>
    </citation>
    <scope>NUCLEOTIDE SEQUENCE</scope>
</reference>
<organism evidence="2">
    <name type="scientific">marine metagenome</name>
    <dbReference type="NCBI Taxonomy" id="408172"/>
    <lineage>
        <taxon>unclassified sequences</taxon>
        <taxon>metagenomes</taxon>
        <taxon>ecological metagenomes</taxon>
    </lineage>
</organism>
<proteinExistence type="predicted"/>
<accession>A0A382QW88</accession>
<evidence type="ECO:0000256" key="1">
    <source>
        <dbReference type="SAM" id="MobiDB-lite"/>
    </source>
</evidence>
<feature type="region of interest" description="Disordered" evidence="1">
    <location>
        <begin position="1"/>
        <end position="43"/>
    </location>
</feature>
<dbReference type="EMBL" id="UINC01117384">
    <property type="protein sequence ID" value="SVC89773.1"/>
    <property type="molecule type" value="Genomic_DNA"/>
</dbReference>
<protein>
    <submittedName>
        <fullName evidence="2">Uncharacterized protein</fullName>
    </submittedName>
</protein>
<feature type="non-terminal residue" evidence="2">
    <location>
        <position position="43"/>
    </location>
</feature>
<evidence type="ECO:0000313" key="2">
    <source>
        <dbReference type="EMBL" id="SVC89773.1"/>
    </source>
</evidence>